<evidence type="ECO:0000313" key="14">
    <source>
        <dbReference type="EMBL" id="CAL4121688.1"/>
    </source>
</evidence>
<dbReference type="GO" id="GO:0015280">
    <property type="term" value="F:ligand-gated sodium channel activity"/>
    <property type="evidence" value="ECO:0007669"/>
    <property type="project" value="TreeGrafter"/>
</dbReference>
<evidence type="ECO:0000313" key="15">
    <source>
        <dbReference type="Proteomes" id="UP001497623"/>
    </source>
</evidence>
<evidence type="ECO:0000256" key="1">
    <source>
        <dbReference type="ARBA" id="ARBA00004141"/>
    </source>
</evidence>
<evidence type="ECO:0000256" key="7">
    <source>
        <dbReference type="ARBA" id="ARBA00023053"/>
    </source>
</evidence>
<evidence type="ECO:0000256" key="12">
    <source>
        <dbReference type="RuleBase" id="RU000679"/>
    </source>
</evidence>
<protein>
    <submittedName>
        <fullName evidence="14">Uncharacterized protein</fullName>
    </submittedName>
</protein>
<proteinExistence type="inferred from homology"/>
<accession>A0AAV2REQ9</accession>
<feature type="non-terminal residue" evidence="14">
    <location>
        <position position="1"/>
    </location>
</feature>
<keyword evidence="4 12" id="KW-0894">Sodium channel</keyword>
<evidence type="ECO:0000256" key="10">
    <source>
        <dbReference type="ARBA" id="ARBA00023201"/>
    </source>
</evidence>
<organism evidence="14 15">
    <name type="scientific">Meganyctiphanes norvegica</name>
    <name type="common">Northern krill</name>
    <name type="synonym">Thysanopoda norvegica</name>
    <dbReference type="NCBI Taxonomy" id="48144"/>
    <lineage>
        <taxon>Eukaryota</taxon>
        <taxon>Metazoa</taxon>
        <taxon>Ecdysozoa</taxon>
        <taxon>Arthropoda</taxon>
        <taxon>Crustacea</taxon>
        <taxon>Multicrustacea</taxon>
        <taxon>Malacostraca</taxon>
        <taxon>Eumalacostraca</taxon>
        <taxon>Eucarida</taxon>
        <taxon>Euphausiacea</taxon>
        <taxon>Euphausiidae</taxon>
        <taxon>Meganyctiphanes</taxon>
    </lineage>
</organism>
<comment type="subcellular location">
    <subcellularLocation>
        <location evidence="1">Membrane</location>
        <topology evidence="1">Multi-pass membrane protein</topology>
    </subcellularLocation>
</comment>
<dbReference type="InterPro" id="IPR001873">
    <property type="entry name" value="ENaC"/>
</dbReference>
<evidence type="ECO:0000256" key="8">
    <source>
        <dbReference type="ARBA" id="ARBA00023065"/>
    </source>
</evidence>
<dbReference type="AlphaFoldDB" id="A0AAV2REQ9"/>
<dbReference type="Proteomes" id="UP001497623">
    <property type="component" value="Unassembled WGS sequence"/>
</dbReference>
<evidence type="ECO:0000256" key="13">
    <source>
        <dbReference type="SAM" id="Phobius"/>
    </source>
</evidence>
<keyword evidence="6 13" id="KW-1133">Transmembrane helix</keyword>
<comment type="caution">
    <text evidence="14">The sequence shown here is derived from an EMBL/GenBank/DDBJ whole genome shotgun (WGS) entry which is preliminary data.</text>
</comment>
<keyword evidence="15" id="KW-1185">Reference proteome</keyword>
<evidence type="ECO:0000256" key="3">
    <source>
        <dbReference type="ARBA" id="ARBA00022448"/>
    </source>
</evidence>
<dbReference type="Pfam" id="PF00858">
    <property type="entry name" value="ASC"/>
    <property type="match status" value="1"/>
</dbReference>
<dbReference type="PANTHER" id="PTHR11690:SF248">
    <property type="entry name" value="PICKPOCKET 17, ISOFORM A"/>
    <property type="match status" value="1"/>
</dbReference>
<feature type="transmembrane region" description="Helical" evidence="13">
    <location>
        <begin position="309"/>
        <end position="332"/>
    </location>
</feature>
<keyword evidence="3 12" id="KW-0813">Transport</keyword>
<gene>
    <name evidence="14" type="ORF">MNOR_LOCUS22570</name>
</gene>
<keyword evidence="9 13" id="KW-0472">Membrane</keyword>
<evidence type="ECO:0000256" key="2">
    <source>
        <dbReference type="ARBA" id="ARBA00007193"/>
    </source>
</evidence>
<evidence type="ECO:0000256" key="4">
    <source>
        <dbReference type="ARBA" id="ARBA00022461"/>
    </source>
</evidence>
<keyword evidence="8 12" id="KW-0406">Ion transport</keyword>
<sequence length="388" mass="43818">TLMWNFMYMYMSINLEQQIAIGYEYDEFIMDCEYMGIKCSEEDFYQILDPSYGVCYTFNHQGDQGSTGLTGSLNSFYLVLNIQQPTYLPRQITQKAGARLVIHKTNTGPITTDEGIDLTPNMASSIAISENDLTRLEKPYEAQCMTYWNETDYSPGRDSNDTYSLLECQRICMQENFLEKCGCGHPLYTKGYNYKGTYKVANPTCNLTKESTNYECVTIELKAYAKDSGYLGCSCKQSCSQVQYPFSVSGAKWPTSPSKSSVSYEVIGPMEDNLLALNVYFKSLNTYNIEQEADYEDWSDIVSSLGGALSLYLGISIILVFEVLEFLIYLIINTGLYCVGNYQSKSSDVPRPLTPSTLKNVQFLDKNPDVPRILNLLATPPRSAKLKF</sequence>
<name>A0AAV2REQ9_MEGNR</name>
<keyword evidence="5 12" id="KW-0812">Transmembrane</keyword>
<keyword evidence="11 12" id="KW-0407">Ion channel</keyword>
<evidence type="ECO:0000256" key="5">
    <source>
        <dbReference type="ARBA" id="ARBA00022692"/>
    </source>
</evidence>
<dbReference type="Gene3D" id="1.10.287.770">
    <property type="entry name" value="YojJ-like"/>
    <property type="match status" value="1"/>
</dbReference>
<keyword evidence="10 12" id="KW-0739">Sodium transport</keyword>
<dbReference type="Gene3D" id="2.60.470.10">
    <property type="entry name" value="Acid-sensing ion channels like domains"/>
    <property type="match status" value="1"/>
</dbReference>
<dbReference type="PRINTS" id="PR01078">
    <property type="entry name" value="AMINACHANNEL"/>
</dbReference>
<comment type="similarity">
    <text evidence="2 12">Belongs to the amiloride-sensitive sodium channel (TC 1.A.6) family.</text>
</comment>
<dbReference type="EMBL" id="CAXKWB010019148">
    <property type="protein sequence ID" value="CAL4121688.1"/>
    <property type="molecule type" value="Genomic_DNA"/>
</dbReference>
<reference evidence="14 15" key="1">
    <citation type="submission" date="2024-05" db="EMBL/GenBank/DDBJ databases">
        <authorList>
            <person name="Wallberg A."/>
        </authorList>
    </citation>
    <scope>NUCLEOTIDE SEQUENCE [LARGE SCALE GENOMIC DNA]</scope>
</reference>
<evidence type="ECO:0000256" key="11">
    <source>
        <dbReference type="ARBA" id="ARBA00023303"/>
    </source>
</evidence>
<keyword evidence="7" id="KW-0915">Sodium</keyword>
<evidence type="ECO:0000256" key="9">
    <source>
        <dbReference type="ARBA" id="ARBA00023136"/>
    </source>
</evidence>
<dbReference type="PANTHER" id="PTHR11690">
    <property type="entry name" value="AMILORIDE-SENSITIVE SODIUM CHANNEL-RELATED"/>
    <property type="match status" value="1"/>
</dbReference>
<evidence type="ECO:0000256" key="6">
    <source>
        <dbReference type="ARBA" id="ARBA00022989"/>
    </source>
</evidence>
<dbReference type="GO" id="GO:0005886">
    <property type="term" value="C:plasma membrane"/>
    <property type="evidence" value="ECO:0007669"/>
    <property type="project" value="TreeGrafter"/>
</dbReference>